<keyword evidence="1" id="KW-0472">Membrane</keyword>
<dbReference type="EMBL" id="GGFM01012560">
    <property type="protein sequence ID" value="MBW33311.1"/>
    <property type="molecule type" value="Transcribed_RNA"/>
</dbReference>
<protein>
    <submittedName>
        <fullName evidence="2">Putative secreted peptide</fullName>
    </submittedName>
</protein>
<sequence>MCVFFVCVFSFFSLLWHVVAVFRCCGFLVCAFFFVFFIVLSRIFYAFFYVREESGERCCCACGAAQGAGIFFLWVF</sequence>
<evidence type="ECO:0000313" key="2">
    <source>
        <dbReference type="EMBL" id="MBW33311.1"/>
    </source>
</evidence>
<keyword evidence="1" id="KW-0812">Transmembrane</keyword>
<reference evidence="2" key="1">
    <citation type="submission" date="2018-01" db="EMBL/GenBank/DDBJ databases">
        <title>An insight into the sialome of Amazonian anophelines.</title>
        <authorList>
            <person name="Ribeiro J.M."/>
            <person name="Scarpassa V."/>
            <person name="Calvo E."/>
        </authorList>
    </citation>
    <scope>NUCLEOTIDE SEQUENCE</scope>
    <source>
        <tissue evidence="2">Salivary glands</tissue>
    </source>
</reference>
<feature type="transmembrane region" description="Helical" evidence="1">
    <location>
        <begin position="31"/>
        <end position="50"/>
    </location>
</feature>
<name>A0A2M3ZXT5_9DIPT</name>
<organism evidence="2">
    <name type="scientific">Anopheles braziliensis</name>
    <dbReference type="NCBI Taxonomy" id="58242"/>
    <lineage>
        <taxon>Eukaryota</taxon>
        <taxon>Metazoa</taxon>
        <taxon>Ecdysozoa</taxon>
        <taxon>Arthropoda</taxon>
        <taxon>Hexapoda</taxon>
        <taxon>Insecta</taxon>
        <taxon>Pterygota</taxon>
        <taxon>Neoptera</taxon>
        <taxon>Endopterygota</taxon>
        <taxon>Diptera</taxon>
        <taxon>Nematocera</taxon>
        <taxon>Culicoidea</taxon>
        <taxon>Culicidae</taxon>
        <taxon>Anophelinae</taxon>
        <taxon>Anopheles</taxon>
    </lineage>
</organism>
<evidence type="ECO:0000256" key="1">
    <source>
        <dbReference type="SAM" id="Phobius"/>
    </source>
</evidence>
<keyword evidence="1" id="KW-1133">Transmembrane helix</keyword>
<proteinExistence type="predicted"/>
<dbReference type="AlphaFoldDB" id="A0A2M3ZXT5"/>
<accession>A0A2M3ZXT5</accession>